<keyword evidence="2" id="KW-1185">Reference proteome</keyword>
<reference evidence="2" key="1">
    <citation type="journal article" date="2005" name="Nature">
        <title>The map-based sequence of the rice genome.</title>
        <authorList>
            <consortium name="International rice genome sequencing project (IRGSP)"/>
            <person name="Matsumoto T."/>
            <person name="Wu J."/>
            <person name="Kanamori H."/>
            <person name="Katayose Y."/>
            <person name="Fujisawa M."/>
            <person name="Namiki N."/>
            <person name="Mizuno H."/>
            <person name="Yamamoto K."/>
            <person name="Antonio B.A."/>
            <person name="Baba T."/>
            <person name="Sakata K."/>
            <person name="Nagamura Y."/>
            <person name="Aoki H."/>
            <person name="Arikawa K."/>
            <person name="Arita K."/>
            <person name="Bito T."/>
            <person name="Chiden Y."/>
            <person name="Fujitsuka N."/>
            <person name="Fukunaka R."/>
            <person name="Hamada M."/>
            <person name="Harada C."/>
            <person name="Hayashi A."/>
            <person name="Hijishita S."/>
            <person name="Honda M."/>
            <person name="Hosokawa S."/>
            <person name="Ichikawa Y."/>
            <person name="Idonuma A."/>
            <person name="Iijima M."/>
            <person name="Ikeda M."/>
            <person name="Ikeno M."/>
            <person name="Ito K."/>
            <person name="Ito S."/>
            <person name="Ito T."/>
            <person name="Ito Y."/>
            <person name="Ito Y."/>
            <person name="Iwabuchi A."/>
            <person name="Kamiya K."/>
            <person name="Karasawa W."/>
            <person name="Kurita K."/>
            <person name="Katagiri S."/>
            <person name="Kikuta A."/>
            <person name="Kobayashi H."/>
            <person name="Kobayashi N."/>
            <person name="Machita K."/>
            <person name="Maehara T."/>
            <person name="Masukawa M."/>
            <person name="Mizubayashi T."/>
            <person name="Mukai Y."/>
            <person name="Nagasaki H."/>
            <person name="Nagata Y."/>
            <person name="Naito S."/>
            <person name="Nakashima M."/>
            <person name="Nakama Y."/>
            <person name="Nakamichi Y."/>
            <person name="Nakamura M."/>
            <person name="Meguro A."/>
            <person name="Negishi M."/>
            <person name="Ohta I."/>
            <person name="Ohta T."/>
            <person name="Okamoto M."/>
            <person name="Ono N."/>
            <person name="Saji S."/>
            <person name="Sakaguchi M."/>
            <person name="Sakai K."/>
            <person name="Shibata M."/>
            <person name="Shimokawa T."/>
            <person name="Song J."/>
            <person name="Takazaki Y."/>
            <person name="Terasawa K."/>
            <person name="Tsugane M."/>
            <person name="Tsuji K."/>
            <person name="Ueda S."/>
            <person name="Waki K."/>
            <person name="Yamagata H."/>
            <person name="Yamamoto M."/>
            <person name="Yamamoto S."/>
            <person name="Yamane H."/>
            <person name="Yoshiki S."/>
            <person name="Yoshihara R."/>
            <person name="Yukawa K."/>
            <person name="Zhong H."/>
            <person name="Yano M."/>
            <person name="Yuan Q."/>
            <person name="Ouyang S."/>
            <person name="Liu J."/>
            <person name="Jones K.M."/>
            <person name="Gansberger K."/>
            <person name="Moffat K."/>
            <person name="Hill J."/>
            <person name="Bera J."/>
            <person name="Fadrosh D."/>
            <person name="Jin S."/>
            <person name="Johri S."/>
            <person name="Kim M."/>
            <person name="Overton L."/>
            <person name="Reardon M."/>
            <person name="Tsitrin T."/>
            <person name="Vuong H."/>
            <person name="Weaver B."/>
            <person name="Ciecko A."/>
            <person name="Tallon L."/>
            <person name="Jackson J."/>
            <person name="Pai G."/>
            <person name="Aken S.V."/>
            <person name="Utterback T."/>
            <person name="Reidmuller S."/>
            <person name="Feldblyum T."/>
            <person name="Hsiao J."/>
            <person name="Zismann V."/>
            <person name="Iobst S."/>
            <person name="de Vazeille A.R."/>
            <person name="Buell C.R."/>
            <person name="Ying K."/>
            <person name="Li Y."/>
            <person name="Lu T."/>
            <person name="Huang Y."/>
            <person name="Zhao Q."/>
            <person name="Feng Q."/>
            <person name="Zhang L."/>
            <person name="Zhu J."/>
            <person name="Weng Q."/>
            <person name="Mu J."/>
            <person name="Lu Y."/>
            <person name="Fan D."/>
            <person name="Liu Y."/>
            <person name="Guan J."/>
            <person name="Zhang Y."/>
            <person name="Yu S."/>
            <person name="Liu X."/>
            <person name="Zhang Y."/>
            <person name="Hong G."/>
            <person name="Han B."/>
            <person name="Choisne N."/>
            <person name="Demange N."/>
            <person name="Orjeda G."/>
            <person name="Samain S."/>
            <person name="Cattolico L."/>
            <person name="Pelletier E."/>
            <person name="Couloux A."/>
            <person name="Segurens B."/>
            <person name="Wincker P."/>
            <person name="D'Hont A."/>
            <person name="Scarpelli C."/>
            <person name="Weissenbach J."/>
            <person name="Salanoubat M."/>
            <person name="Quetier F."/>
            <person name="Yu Y."/>
            <person name="Kim H.R."/>
            <person name="Rambo T."/>
            <person name="Currie J."/>
            <person name="Collura K."/>
            <person name="Luo M."/>
            <person name="Yang T."/>
            <person name="Ammiraju J.S.S."/>
            <person name="Engler F."/>
            <person name="Soderlund C."/>
            <person name="Wing R.A."/>
            <person name="Palmer L.E."/>
            <person name="de la Bastide M."/>
            <person name="Spiegel L."/>
            <person name="Nascimento L."/>
            <person name="Zutavern T."/>
            <person name="O'Shaughnessy A."/>
            <person name="Dike S."/>
            <person name="Dedhia N."/>
            <person name="Preston R."/>
            <person name="Balija V."/>
            <person name="McCombie W.R."/>
            <person name="Chow T."/>
            <person name="Chen H."/>
            <person name="Chung M."/>
            <person name="Chen C."/>
            <person name="Shaw J."/>
            <person name="Wu H."/>
            <person name="Hsiao K."/>
            <person name="Chao Y."/>
            <person name="Chu M."/>
            <person name="Cheng C."/>
            <person name="Hour A."/>
            <person name="Lee P."/>
            <person name="Lin S."/>
            <person name="Lin Y."/>
            <person name="Liou J."/>
            <person name="Liu S."/>
            <person name="Hsing Y."/>
            <person name="Raghuvanshi S."/>
            <person name="Mohanty A."/>
            <person name="Bharti A.K."/>
            <person name="Gaur A."/>
            <person name="Gupta V."/>
            <person name="Kumar D."/>
            <person name="Ravi V."/>
            <person name="Vij S."/>
            <person name="Kapur A."/>
            <person name="Khurana P."/>
            <person name="Khurana P."/>
            <person name="Khurana J.P."/>
            <person name="Tyagi A.K."/>
            <person name="Gaikwad K."/>
            <person name="Singh A."/>
            <person name="Dalal V."/>
            <person name="Srivastava S."/>
            <person name="Dixit A."/>
            <person name="Pal A.K."/>
            <person name="Ghazi I.A."/>
            <person name="Yadav M."/>
            <person name="Pandit A."/>
            <person name="Bhargava A."/>
            <person name="Sureshbabu K."/>
            <person name="Batra K."/>
            <person name="Sharma T.R."/>
            <person name="Mohapatra T."/>
            <person name="Singh N.K."/>
            <person name="Messing J."/>
            <person name="Nelson A.B."/>
            <person name="Fuks G."/>
            <person name="Kavchok S."/>
            <person name="Keizer G."/>
            <person name="Linton E."/>
            <person name="Llaca V."/>
            <person name="Song R."/>
            <person name="Tanyolac B."/>
            <person name="Young S."/>
            <person name="Ho-Il K."/>
            <person name="Hahn J.H."/>
            <person name="Sangsakoo G."/>
            <person name="Vanavichit A."/>
            <person name="de Mattos Luiz.A.T."/>
            <person name="Zimmer P.D."/>
            <person name="Malone G."/>
            <person name="Dellagostin O."/>
            <person name="de Oliveira A.C."/>
            <person name="Bevan M."/>
            <person name="Bancroft I."/>
            <person name="Minx P."/>
            <person name="Cordum H."/>
            <person name="Wilson R."/>
            <person name="Cheng Z."/>
            <person name="Jin W."/>
            <person name="Jiang J."/>
            <person name="Leong S.A."/>
            <person name="Iwama H."/>
            <person name="Gojobori T."/>
            <person name="Itoh T."/>
            <person name="Niimura Y."/>
            <person name="Fujii Y."/>
            <person name="Habara T."/>
            <person name="Sakai H."/>
            <person name="Sato Y."/>
            <person name="Wilson G."/>
            <person name="Kumar K."/>
            <person name="McCouch S."/>
            <person name="Juretic N."/>
            <person name="Hoen D."/>
            <person name="Wright S."/>
            <person name="Bruskiewich R."/>
            <person name="Bureau T."/>
            <person name="Miyao A."/>
            <person name="Hirochika H."/>
            <person name="Nishikawa T."/>
            <person name="Kadowaki K."/>
            <person name="Sugiura M."/>
            <person name="Burr B."/>
            <person name="Sasaki T."/>
        </authorList>
    </citation>
    <scope>NUCLEOTIDE SEQUENCE [LARGE SCALE GENOMIC DNA]</scope>
    <source>
        <strain evidence="2">cv. Nipponbare</strain>
    </source>
</reference>
<evidence type="ECO:0000313" key="2">
    <source>
        <dbReference type="Proteomes" id="UP000059680"/>
    </source>
</evidence>
<dbReference type="Gramene" id="Os09t0572450-00">
    <property type="protein sequence ID" value="Os09t0572450-00"/>
    <property type="gene ID" value="Os09g0572450"/>
</dbReference>
<name>A0A0P0XRX2_ORYSJ</name>
<organism evidence="1 2">
    <name type="scientific">Oryza sativa subsp. japonica</name>
    <name type="common">Rice</name>
    <dbReference type="NCBI Taxonomy" id="39947"/>
    <lineage>
        <taxon>Eukaryota</taxon>
        <taxon>Viridiplantae</taxon>
        <taxon>Streptophyta</taxon>
        <taxon>Embryophyta</taxon>
        <taxon>Tracheophyta</taxon>
        <taxon>Spermatophyta</taxon>
        <taxon>Magnoliopsida</taxon>
        <taxon>Liliopsida</taxon>
        <taxon>Poales</taxon>
        <taxon>Poaceae</taxon>
        <taxon>BOP clade</taxon>
        <taxon>Oryzoideae</taxon>
        <taxon>Oryzeae</taxon>
        <taxon>Oryzinae</taxon>
        <taxon>Oryza</taxon>
        <taxon>Oryza sativa</taxon>
    </lineage>
</organism>
<dbReference type="InParanoid" id="A0A0P0XRX2"/>
<accession>A0A0P0XRX2</accession>
<evidence type="ECO:0000313" key="1">
    <source>
        <dbReference type="EMBL" id="BAT09539.1"/>
    </source>
</evidence>
<dbReference type="AlphaFoldDB" id="A0A0P0XRX2"/>
<reference evidence="1 2" key="2">
    <citation type="journal article" date="2013" name="Plant Cell Physiol.">
        <title>Rice Annotation Project Database (RAP-DB): an integrative and interactive database for rice genomics.</title>
        <authorList>
            <person name="Sakai H."/>
            <person name="Lee S.S."/>
            <person name="Tanaka T."/>
            <person name="Numa H."/>
            <person name="Kim J."/>
            <person name="Kawahara Y."/>
            <person name="Wakimoto H."/>
            <person name="Yang C.C."/>
            <person name="Iwamoto M."/>
            <person name="Abe T."/>
            <person name="Yamada Y."/>
            <person name="Muto A."/>
            <person name="Inokuchi H."/>
            <person name="Ikemura T."/>
            <person name="Matsumoto T."/>
            <person name="Sasaki T."/>
            <person name="Itoh T."/>
        </authorList>
    </citation>
    <scope>NUCLEOTIDE SEQUENCE [LARGE SCALE GENOMIC DNA]</scope>
    <source>
        <strain evidence="2">cv. Nipponbare</strain>
    </source>
</reference>
<protein>
    <submittedName>
        <fullName evidence="1">Os09g0572450 protein</fullName>
    </submittedName>
</protein>
<sequence length="185" mass="20284">MMSPSHLVTACFSHTHISCATWLISLKSWLTSTSPPSHSFSASARESIVSMSRWFVGSSSSSMCGSLHANHANITLLLCPSDRFLIGITCAFPDNPNLPMAALILSSSFPGYSFIMYCRADMSRSSFSARCWWNCAILRWLCRLTMPSSGMRSPVMSLRSVLFPAPLGPTSATLESRSTPKSRFL</sequence>
<reference evidence="1 2" key="3">
    <citation type="journal article" date="2013" name="Rice">
        <title>Improvement of the Oryza sativa Nipponbare reference genome using next generation sequence and optical map data.</title>
        <authorList>
            <person name="Kawahara Y."/>
            <person name="de la Bastide M."/>
            <person name="Hamilton J.P."/>
            <person name="Kanamori H."/>
            <person name="McCombie W.R."/>
            <person name="Ouyang S."/>
            <person name="Schwartz D.C."/>
            <person name="Tanaka T."/>
            <person name="Wu J."/>
            <person name="Zhou S."/>
            <person name="Childs K.L."/>
            <person name="Davidson R.M."/>
            <person name="Lin H."/>
            <person name="Quesada-Ocampo L."/>
            <person name="Vaillancourt B."/>
            <person name="Sakai H."/>
            <person name="Lee S.S."/>
            <person name="Kim J."/>
            <person name="Numa H."/>
            <person name="Itoh T."/>
            <person name="Buell C.R."/>
            <person name="Matsumoto T."/>
        </authorList>
    </citation>
    <scope>NUCLEOTIDE SEQUENCE [LARGE SCALE GENOMIC DNA]</scope>
    <source>
        <strain evidence="2">cv. Nipponbare</strain>
    </source>
</reference>
<dbReference type="PaxDb" id="39947-A0A0P0XRX2"/>
<proteinExistence type="predicted"/>
<dbReference type="Proteomes" id="UP000059680">
    <property type="component" value="Chromosome 9"/>
</dbReference>
<dbReference type="EMBL" id="AP014965">
    <property type="protein sequence ID" value="BAT09539.1"/>
    <property type="molecule type" value="Genomic_DNA"/>
</dbReference>
<gene>
    <name evidence="1" type="ordered locus">Os09g0572450</name>
    <name evidence="1" type="ORF">OSNPB_090572450</name>
</gene>